<reference evidence="3 4" key="1">
    <citation type="submission" date="2023-10" db="EMBL/GenBank/DDBJ databases">
        <title>Genome-Wide Identification Analysis in wild type Solanum Pinnatisectum Reveals Some Genes Defensing Phytophthora Infestans.</title>
        <authorList>
            <person name="Sun C."/>
        </authorList>
    </citation>
    <scope>NUCLEOTIDE SEQUENCE [LARGE SCALE GENOMIC DNA]</scope>
    <source>
        <strain evidence="3">LQN</strain>
        <tissue evidence="3">Leaf</tissue>
    </source>
</reference>
<feature type="transmembrane region" description="Helical" evidence="1">
    <location>
        <begin position="46"/>
        <end position="66"/>
    </location>
</feature>
<dbReference type="InterPro" id="IPR044702">
    <property type="entry name" value="AGP23/40"/>
</dbReference>
<dbReference type="Proteomes" id="UP001311915">
    <property type="component" value="Unassembled WGS sequence"/>
</dbReference>
<protein>
    <recommendedName>
        <fullName evidence="5">Transmembrane protein</fullName>
    </recommendedName>
</protein>
<gene>
    <name evidence="3" type="ORF">R3W88_007762</name>
</gene>
<evidence type="ECO:0000313" key="4">
    <source>
        <dbReference type="Proteomes" id="UP001311915"/>
    </source>
</evidence>
<evidence type="ECO:0008006" key="5">
    <source>
        <dbReference type="Google" id="ProtNLM"/>
    </source>
</evidence>
<sequence length="76" mass="7960">MEMKKIACVTLIVAASISSVMAQILPPISSPISAPSSAAAVSLPHVATLAGATLSSFFFVYTKFYCQISLKQSSLH</sequence>
<keyword evidence="1" id="KW-0812">Transmembrane</keyword>
<feature type="signal peptide" evidence="2">
    <location>
        <begin position="1"/>
        <end position="22"/>
    </location>
</feature>
<proteinExistence type="predicted"/>
<comment type="caution">
    <text evidence="3">The sequence shown here is derived from an EMBL/GenBank/DDBJ whole genome shotgun (WGS) entry which is preliminary data.</text>
</comment>
<dbReference type="PANTHER" id="PTHR34672">
    <property type="entry name" value="POLLEN-SPECIFIC ARABINOGALACTA PROTEIN BAN102"/>
    <property type="match status" value="1"/>
</dbReference>
<dbReference type="PANTHER" id="PTHR34672:SF2">
    <property type="entry name" value="ARABINOGALACTAN PROTEIN 23"/>
    <property type="match status" value="1"/>
</dbReference>
<keyword evidence="1" id="KW-0472">Membrane</keyword>
<feature type="chain" id="PRO_5043810201" description="Transmembrane protein" evidence="2">
    <location>
        <begin position="23"/>
        <end position="76"/>
    </location>
</feature>
<evidence type="ECO:0000313" key="3">
    <source>
        <dbReference type="EMBL" id="KAK4733501.1"/>
    </source>
</evidence>
<keyword evidence="2" id="KW-0732">Signal</keyword>
<keyword evidence="4" id="KW-1185">Reference proteome</keyword>
<accession>A0AAV9M6R9</accession>
<evidence type="ECO:0000256" key="2">
    <source>
        <dbReference type="SAM" id="SignalP"/>
    </source>
</evidence>
<dbReference type="AlphaFoldDB" id="A0AAV9M6R9"/>
<dbReference type="EMBL" id="JAWPEI010000002">
    <property type="protein sequence ID" value="KAK4733501.1"/>
    <property type="molecule type" value="Genomic_DNA"/>
</dbReference>
<keyword evidence="1" id="KW-1133">Transmembrane helix</keyword>
<name>A0AAV9M6R9_9SOLN</name>
<organism evidence="3 4">
    <name type="scientific">Solanum pinnatisectum</name>
    <name type="common">tansyleaf nightshade</name>
    <dbReference type="NCBI Taxonomy" id="50273"/>
    <lineage>
        <taxon>Eukaryota</taxon>
        <taxon>Viridiplantae</taxon>
        <taxon>Streptophyta</taxon>
        <taxon>Embryophyta</taxon>
        <taxon>Tracheophyta</taxon>
        <taxon>Spermatophyta</taxon>
        <taxon>Magnoliopsida</taxon>
        <taxon>eudicotyledons</taxon>
        <taxon>Gunneridae</taxon>
        <taxon>Pentapetalae</taxon>
        <taxon>asterids</taxon>
        <taxon>lamiids</taxon>
        <taxon>Solanales</taxon>
        <taxon>Solanaceae</taxon>
        <taxon>Solanoideae</taxon>
        <taxon>Solaneae</taxon>
        <taxon>Solanum</taxon>
    </lineage>
</organism>
<evidence type="ECO:0000256" key="1">
    <source>
        <dbReference type="SAM" id="Phobius"/>
    </source>
</evidence>